<organism evidence="1 2">
    <name type="scientific">Cotesia glomerata</name>
    <name type="common">Lepidopteran parasitic wasp</name>
    <name type="synonym">Apanteles glomeratus</name>
    <dbReference type="NCBI Taxonomy" id="32391"/>
    <lineage>
        <taxon>Eukaryota</taxon>
        <taxon>Metazoa</taxon>
        <taxon>Ecdysozoa</taxon>
        <taxon>Arthropoda</taxon>
        <taxon>Hexapoda</taxon>
        <taxon>Insecta</taxon>
        <taxon>Pterygota</taxon>
        <taxon>Neoptera</taxon>
        <taxon>Endopterygota</taxon>
        <taxon>Hymenoptera</taxon>
        <taxon>Apocrita</taxon>
        <taxon>Ichneumonoidea</taxon>
        <taxon>Braconidae</taxon>
        <taxon>Microgastrinae</taxon>
        <taxon>Cotesia</taxon>
    </lineage>
</organism>
<accession>A0AAV7ID37</accession>
<proteinExistence type="predicted"/>
<dbReference type="Proteomes" id="UP000826195">
    <property type="component" value="Unassembled WGS sequence"/>
</dbReference>
<dbReference type="AlphaFoldDB" id="A0AAV7ID37"/>
<evidence type="ECO:0000313" key="2">
    <source>
        <dbReference type="Proteomes" id="UP000826195"/>
    </source>
</evidence>
<sequence length="202" mass="23725">MRTRCHSLYQRELRSRCRAIRFYRMEWHTQTHLFTYTNTSTDIVTHNSMCESGTDYSDLAQSTQGEAARIHPCVLFLFSFSSSHFDPEHQNLVQSTRTSRNYHDYHQPQGLIFTCLEYSAFHQLSPYSTRIIDSQIINSNYDEAAALCSKWKSCLRQNWRRLLGFSSSSRFMTPRRYGSLSYWGVLVLALHLCAQKRENDLP</sequence>
<evidence type="ECO:0000313" key="1">
    <source>
        <dbReference type="EMBL" id="KAH0547278.1"/>
    </source>
</evidence>
<dbReference type="EMBL" id="JAHXZJ010002237">
    <property type="protein sequence ID" value="KAH0547278.1"/>
    <property type="molecule type" value="Genomic_DNA"/>
</dbReference>
<keyword evidence="2" id="KW-1185">Reference proteome</keyword>
<gene>
    <name evidence="1" type="ORF">KQX54_018348</name>
</gene>
<name>A0AAV7ID37_COTGL</name>
<comment type="caution">
    <text evidence="1">The sequence shown here is derived from an EMBL/GenBank/DDBJ whole genome shotgun (WGS) entry which is preliminary data.</text>
</comment>
<protein>
    <submittedName>
        <fullName evidence="1">Uncharacterized protein</fullName>
    </submittedName>
</protein>
<reference evidence="1 2" key="1">
    <citation type="journal article" date="2021" name="J. Hered.">
        <title>A chromosome-level genome assembly of the parasitoid wasp, Cotesia glomerata (Hymenoptera: Braconidae).</title>
        <authorList>
            <person name="Pinto B.J."/>
            <person name="Weis J.J."/>
            <person name="Gamble T."/>
            <person name="Ode P.J."/>
            <person name="Paul R."/>
            <person name="Zaspel J.M."/>
        </authorList>
    </citation>
    <scope>NUCLEOTIDE SEQUENCE [LARGE SCALE GENOMIC DNA]</scope>
    <source>
        <strain evidence="1">CgM1</strain>
    </source>
</reference>